<dbReference type="PANTHER" id="PTHR37461">
    <property type="entry name" value="ANTI-SIGMA-K FACTOR RSKA"/>
    <property type="match status" value="1"/>
</dbReference>
<dbReference type="RefSeq" id="WP_196986417.1">
    <property type="nucleotide sequence ID" value="NZ_JADWYS010000001.1"/>
</dbReference>
<organism evidence="2 3">
    <name type="scientific">Caenimonas aquaedulcis</name>
    <dbReference type="NCBI Taxonomy" id="2793270"/>
    <lineage>
        <taxon>Bacteria</taxon>
        <taxon>Pseudomonadati</taxon>
        <taxon>Pseudomonadota</taxon>
        <taxon>Betaproteobacteria</taxon>
        <taxon>Burkholderiales</taxon>
        <taxon>Comamonadaceae</taxon>
        <taxon>Caenimonas</taxon>
    </lineage>
</organism>
<dbReference type="InterPro" id="IPR051474">
    <property type="entry name" value="Anti-sigma-K/W_factor"/>
</dbReference>
<dbReference type="PANTHER" id="PTHR37461:SF1">
    <property type="entry name" value="ANTI-SIGMA-K FACTOR RSKA"/>
    <property type="match status" value="1"/>
</dbReference>
<accession>A0A931MH57</accession>
<dbReference type="InterPro" id="IPR018764">
    <property type="entry name" value="RskA_C"/>
</dbReference>
<dbReference type="EMBL" id="JADWYS010000001">
    <property type="protein sequence ID" value="MBG9388563.1"/>
    <property type="molecule type" value="Genomic_DNA"/>
</dbReference>
<dbReference type="AlphaFoldDB" id="A0A931MH57"/>
<keyword evidence="3" id="KW-1185">Reference proteome</keyword>
<evidence type="ECO:0000259" key="1">
    <source>
        <dbReference type="Pfam" id="PF10099"/>
    </source>
</evidence>
<name>A0A931MH57_9BURK</name>
<protein>
    <submittedName>
        <fullName evidence="2">Anti-sigma factor</fullName>
    </submittedName>
</protein>
<feature type="domain" description="Anti-sigma K factor RskA C-terminal" evidence="1">
    <location>
        <begin position="104"/>
        <end position="224"/>
    </location>
</feature>
<dbReference type="GO" id="GO:0005886">
    <property type="term" value="C:plasma membrane"/>
    <property type="evidence" value="ECO:0007669"/>
    <property type="project" value="InterPro"/>
</dbReference>
<sequence>MNLNRHPELVDRLAASYALGTLRGGARRRFEQLARQDASIRAPALLWQERFAAMTELQRADMPSANVWKRIQNEIEATRPTRGVAASEPARQGIASWWRGAALAGAFATVAAVGVSVSVLRAQPEVSYVAVLSDDKATASLLVTVDPKHNTMTIKRVGGYQVAADKSLQLWALPEAGGPRSLAVLGTDGVARISTAQSSIRQMPVLAVSLEPKGGVQGAPTGPVLFKGALLQAP</sequence>
<reference evidence="2" key="1">
    <citation type="submission" date="2020-11" db="EMBL/GenBank/DDBJ databases">
        <title>Bacterial whole genome sequence for Caenimonas sp. DR4.4.</title>
        <authorList>
            <person name="Le V."/>
            <person name="Ko S.-R."/>
            <person name="Ahn C.-Y."/>
            <person name="Oh H.-M."/>
        </authorList>
    </citation>
    <scope>NUCLEOTIDE SEQUENCE</scope>
    <source>
        <strain evidence="2">DR4.4</strain>
    </source>
</reference>
<dbReference type="GO" id="GO:0016989">
    <property type="term" value="F:sigma factor antagonist activity"/>
    <property type="evidence" value="ECO:0007669"/>
    <property type="project" value="TreeGrafter"/>
</dbReference>
<dbReference type="GO" id="GO:0006417">
    <property type="term" value="P:regulation of translation"/>
    <property type="evidence" value="ECO:0007669"/>
    <property type="project" value="TreeGrafter"/>
</dbReference>
<evidence type="ECO:0000313" key="3">
    <source>
        <dbReference type="Proteomes" id="UP000651050"/>
    </source>
</evidence>
<proteinExistence type="predicted"/>
<gene>
    <name evidence="2" type="ORF">I5803_11080</name>
</gene>
<dbReference type="Proteomes" id="UP000651050">
    <property type="component" value="Unassembled WGS sequence"/>
</dbReference>
<comment type="caution">
    <text evidence="2">The sequence shown here is derived from an EMBL/GenBank/DDBJ whole genome shotgun (WGS) entry which is preliminary data.</text>
</comment>
<evidence type="ECO:0000313" key="2">
    <source>
        <dbReference type="EMBL" id="MBG9388563.1"/>
    </source>
</evidence>
<dbReference type="Pfam" id="PF10099">
    <property type="entry name" value="RskA_C"/>
    <property type="match status" value="1"/>
</dbReference>